<name>A0A8X6XNK4_9ARAC</name>
<dbReference type="AlphaFoldDB" id="A0A8X6XNK4"/>
<protein>
    <submittedName>
        <fullName evidence="1">Uncharacterized protein</fullName>
    </submittedName>
</protein>
<keyword evidence="2" id="KW-1185">Reference proteome</keyword>
<proteinExistence type="predicted"/>
<evidence type="ECO:0000313" key="2">
    <source>
        <dbReference type="Proteomes" id="UP000886998"/>
    </source>
</evidence>
<sequence>MQISTEKNQYLCLIGKTNECKRCPLKTAHPERFTVIPWYCPKLLVSAMVDYTYEKLTNMDLTYCEAKGLDAEYEDCTSSGFQRPVFQVILPSPVLIDDCEKPVRLSSGKAMYDPYEKRDGQK</sequence>
<evidence type="ECO:0000313" key="1">
    <source>
        <dbReference type="EMBL" id="GFY57292.1"/>
    </source>
</evidence>
<dbReference type="EMBL" id="BMAV01011424">
    <property type="protein sequence ID" value="GFY57292.1"/>
    <property type="molecule type" value="Genomic_DNA"/>
</dbReference>
<comment type="caution">
    <text evidence="1">The sequence shown here is derived from an EMBL/GenBank/DDBJ whole genome shotgun (WGS) entry which is preliminary data.</text>
</comment>
<accession>A0A8X6XNK4</accession>
<organism evidence="1 2">
    <name type="scientific">Trichonephila inaurata madagascariensis</name>
    <dbReference type="NCBI Taxonomy" id="2747483"/>
    <lineage>
        <taxon>Eukaryota</taxon>
        <taxon>Metazoa</taxon>
        <taxon>Ecdysozoa</taxon>
        <taxon>Arthropoda</taxon>
        <taxon>Chelicerata</taxon>
        <taxon>Arachnida</taxon>
        <taxon>Araneae</taxon>
        <taxon>Araneomorphae</taxon>
        <taxon>Entelegynae</taxon>
        <taxon>Araneoidea</taxon>
        <taxon>Nephilidae</taxon>
        <taxon>Trichonephila</taxon>
        <taxon>Trichonephila inaurata</taxon>
    </lineage>
</organism>
<reference evidence="1" key="1">
    <citation type="submission" date="2020-08" db="EMBL/GenBank/DDBJ databases">
        <title>Multicomponent nature underlies the extraordinary mechanical properties of spider dragline silk.</title>
        <authorList>
            <person name="Kono N."/>
            <person name="Nakamura H."/>
            <person name="Mori M."/>
            <person name="Yoshida Y."/>
            <person name="Ohtoshi R."/>
            <person name="Malay A.D."/>
            <person name="Moran D.A.P."/>
            <person name="Tomita M."/>
            <person name="Numata K."/>
            <person name="Arakawa K."/>
        </authorList>
    </citation>
    <scope>NUCLEOTIDE SEQUENCE</scope>
</reference>
<gene>
    <name evidence="1" type="ORF">TNIN_75711</name>
</gene>
<dbReference type="OrthoDB" id="10417851at2759"/>
<dbReference type="Proteomes" id="UP000886998">
    <property type="component" value="Unassembled WGS sequence"/>
</dbReference>